<evidence type="ECO:0000256" key="3">
    <source>
        <dbReference type="ARBA" id="ARBA00023163"/>
    </source>
</evidence>
<dbReference type="SUPFAM" id="SSF48498">
    <property type="entry name" value="Tetracyclin repressor-like, C-terminal domain"/>
    <property type="match status" value="1"/>
</dbReference>
<proteinExistence type="predicted"/>
<evidence type="ECO:0000256" key="1">
    <source>
        <dbReference type="ARBA" id="ARBA00023015"/>
    </source>
</evidence>
<dbReference type="Gene3D" id="1.10.357.10">
    <property type="entry name" value="Tetracycline Repressor, domain 2"/>
    <property type="match status" value="1"/>
</dbReference>
<evidence type="ECO:0000259" key="5">
    <source>
        <dbReference type="PROSITE" id="PS50977"/>
    </source>
</evidence>
<evidence type="ECO:0000313" key="7">
    <source>
        <dbReference type="Proteomes" id="UP000757540"/>
    </source>
</evidence>
<dbReference type="Pfam" id="PF00440">
    <property type="entry name" value="TetR_N"/>
    <property type="match status" value="1"/>
</dbReference>
<gene>
    <name evidence="6" type="ORF">HDG69_003163</name>
</gene>
<feature type="DNA-binding region" description="H-T-H motif" evidence="4">
    <location>
        <begin position="41"/>
        <end position="60"/>
    </location>
</feature>
<dbReference type="EMBL" id="JABEZU010000004">
    <property type="protein sequence ID" value="NOV98568.1"/>
    <property type="molecule type" value="Genomic_DNA"/>
</dbReference>
<evidence type="ECO:0000256" key="4">
    <source>
        <dbReference type="PROSITE-ProRule" id="PRU00335"/>
    </source>
</evidence>
<organism evidence="6 7">
    <name type="scientific">Isoptericola halotolerans</name>
    <dbReference type="NCBI Taxonomy" id="300560"/>
    <lineage>
        <taxon>Bacteria</taxon>
        <taxon>Bacillati</taxon>
        <taxon>Actinomycetota</taxon>
        <taxon>Actinomycetes</taxon>
        <taxon>Micrococcales</taxon>
        <taxon>Promicromonosporaceae</taxon>
        <taxon>Isoptericola</taxon>
    </lineage>
</organism>
<dbReference type="PANTHER" id="PTHR47506">
    <property type="entry name" value="TRANSCRIPTIONAL REGULATORY PROTEIN"/>
    <property type="match status" value="1"/>
</dbReference>
<dbReference type="InterPro" id="IPR036271">
    <property type="entry name" value="Tet_transcr_reg_TetR-rel_C_sf"/>
</dbReference>
<dbReference type="InterPro" id="IPR009057">
    <property type="entry name" value="Homeodomain-like_sf"/>
</dbReference>
<dbReference type="PROSITE" id="PS50977">
    <property type="entry name" value="HTH_TETR_2"/>
    <property type="match status" value="1"/>
</dbReference>
<keyword evidence="3" id="KW-0804">Transcription</keyword>
<accession>A0ABX2A978</accession>
<evidence type="ECO:0000256" key="2">
    <source>
        <dbReference type="ARBA" id="ARBA00023125"/>
    </source>
</evidence>
<keyword evidence="7" id="KW-1185">Reference proteome</keyword>
<reference evidence="6 7" key="1">
    <citation type="submission" date="2020-05" db="EMBL/GenBank/DDBJ databases">
        <title>Genomic Encyclopedia of Type Strains, Phase III (KMG-III): the genomes of soil and plant-associated and newly described type strains.</title>
        <authorList>
            <person name="Whitman W."/>
        </authorList>
    </citation>
    <scope>NUCLEOTIDE SEQUENCE [LARGE SCALE GENOMIC DNA]</scope>
    <source>
        <strain evidence="6 7">KCTC 19046</strain>
    </source>
</reference>
<keyword evidence="2 4" id="KW-0238">DNA-binding</keyword>
<dbReference type="SUPFAM" id="SSF46689">
    <property type="entry name" value="Homeodomain-like"/>
    <property type="match status" value="1"/>
</dbReference>
<name>A0ABX2A978_9MICO</name>
<feature type="domain" description="HTH tetR-type" evidence="5">
    <location>
        <begin position="18"/>
        <end position="78"/>
    </location>
</feature>
<comment type="caution">
    <text evidence="6">The sequence shown here is derived from an EMBL/GenBank/DDBJ whole genome shotgun (WGS) entry which is preliminary data.</text>
</comment>
<dbReference type="Proteomes" id="UP000757540">
    <property type="component" value="Unassembled WGS sequence"/>
</dbReference>
<dbReference type="PANTHER" id="PTHR47506:SF1">
    <property type="entry name" value="HTH-TYPE TRANSCRIPTIONAL REGULATOR YJDC"/>
    <property type="match status" value="1"/>
</dbReference>
<dbReference type="RefSeq" id="WP_171784784.1">
    <property type="nucleotide sequence ID" value="NZ_BAAAML010000003.1"/>
</dbReference>
<sequence>MTTMFETPAPIFAEPELTPAGHALLDAASELFYARGIRAVGVDLVALEAGTTKKTLYDRFGSKDRLVAQYLTRRGARWQHHVLELVAAQPDPRRRILTVFDALEAWHAGQDRGCAFVNAHAEVGADDAATRDVVRREKDWMRRLFVALAAGAGLTDPQTAGASVHLVYEGALVLSTAGGRPDALTEARATVEALLAASTPAAE</sequence>
<evidence type="ECO:0000313" key="6">
    <source>
        <dbReference type="EMBL" id="NOV98568.1"/>
    </source>
</evidence>
<dbReference type="PRINTS" id="PR00455">
    <property type="entry name" value="HTHTETR"/>
</dbReference>
<dbReference type="InterPro" id="IPR001647">
    <property type="entry name" value="HTH_TetR"/>
</dbReference>
<keyword evidence="1" id="KW-0805">Transcription regulation</keyword>
<protein>
    <submittedName>
        <fullName evidence="6">AcrR family transcriptional regulator</fullName>
    </submittedName>
</protein>